<evidence type="ECO:0000256" key="6">
    <source>
        <dbReference type="ARBA" id="ARBA00023172"/>
    </source>
</evidence>
<evidence type="ECO:0000256" key="3">
    <source>
        <dbReference type="ARBA" id="ARBA00022490"/>
    </source>
</evidence>
<organism evidence="12 13">
    <name type="scientific">Syntrophotalea carbinolica (strain DSM 2380 / NBRC 103641 / GraBd1)</name>
    <name type="common">Pelobacter carbinolicus</name>
    <dbReference type="NCBI Taxonomy" id="338963"/>
    <lineage>
        <taxon>Bacteria</taxon>
        <taxon>Pseudomonadati</taxon>
        <taxon>Thermodesulfobacteriota</taxon>
        <taxon>Desulfuromonadia</taxon>
        <taxon>Desulfuromonadales</taxon>
        <taxon>Syntrophotaleaceae</taxon>
        <taxon>Syntrophotalea</taxon>
    </lineage>
</organism>
<comment type="function">
    <text evidence="7">Site-specific tyrosine recombinase, which acts by catalyzing the cutting and rejoining of the recombining DNA molecules. The XerC-XerD complex is essential to convert dimers of the bacterial chromosome into monomers to permit their segregation at cell division. It also contributes to the segregational stability of plasmids.</text>
</comment>
<dbReference type="GO" id="GO:0003677">
    <property type="term" value="F:DNA binding"/>
    <property type="evidence" value="ECO:0007669"/>
    <property type="project" value="UniProtKB-UniRule"/>
</dbReference>
<dbReference type="HOGENOM" id="CLU_027562_37_0_7"/>
<evidence type="ECO:0000256" key="4">
    <source>
        <dbReference type="ARBA" id="ARBA00022908"/>
    </source>
</evidence>
<evidence type="ECO:0000256" key="2">
    <source>
        <dbReference type="ARBA" id="ARBA00008857"/>
    </source>
</evidence>
<dbReference type="Gene3D" id="1.10.443.10">
    <property type="entry name" value="Intergrase catalytic core"/>
    <property type="match status" value="1"/>
</dbReference>
<dbReference type="InterPro" id="IPR044068">
    <property type="entry name" value="CB"/>
</dbReference>
<dbReference type="STRING" id="338963.Pcar_0542"/>
<keyword evidence="6" id="KW-0233">DNA recombination</keyword>
<dbReference type="SUPFAM" id="SSF56349">
    <property type="entry name" value="DNA breaking-rejoining enzymes"/>
    <property type="match status" value="1"/>
</dbReference>
<accession>Q3A745</accession>
<dbReference type="Pfam" id="PF13495">
    <property type="entry name" value="Phage_int_SAM_4"/>
    <property type="match status" value="1"/>
</dbReference>
<dbReference type="FunFam" id="1.10.443.10:FF:000007">
    <property type="entry name" value="Tyrosine recombinase XerC"/>
    <property type="match status" value="1"/>
</dbReference>
<name>Q3A745_SYNC1</name>
<protein>
    <submittedName>
        <fullName evidence="12">Integron integrase</fullName>
    </submittedName>
</protein>
<feature type="domain" description="Tyr recombinase" evidence="10">
    <location>
        <begin position="111"/>
        <end position="325"/>
    </location>
</feature>
<evidence type="ECO:0000259" key="10">
    <source>
        <dbReference type="PROSITE" id="PS51898"/>
    </source>
</evidence>
<dbReference type="GO" id="GO:0015074">
    <property type="term" value="P:DNA integration"/>
    <property type="evidence" value="ECO:0007669"/>
    <property type="project" value="UniProtKB-KW"/>
</dbReference>
<evidence type="ECO:0000256" key="5">
    <source>
        <dbReference type="ARBA" id="ARBA00023125"/>
    </source>
</evidence>
<reference evidence="13" key="1">
    <citation type="submission" date="2005-10" db="EMBL/GenBank/DDBJ databases">
        <title>Complete sequence of Pelobacter carbinolicus DSM 2380.</title>
        <authorList>
            <person name="Copeland A."/>
            <person name="Lucas S."/>
            <person name="Lapidus A."/>
            <person name="Barry K."/>
            <person name="Detter J.C."/>
            <person name="Glavina T."/>
            <person name="Hammon N."/>
            <person name="Israni S."/>
            <person name="Pitluck S."/>
            <person name="Chertkov O."/>
            <person name="Schmutz J."/>
            <person name="Larimer F."/>
            <person name="Land M."/>
            <person name="Kyrpides N."/>
            <person name="Ivanova N."/>
            <person name="Richardson P."/>
        </authorList>
    </citation>
    <scope>NUCLEOTIDE SEQUENCE [LARGE SCALE GENOMIC DNA]</scope>
    <source>
        <strain evidence="13">DSM 2380 / NBRC 103641 / GraBd1</strain>
    </source>
</reference>
<dbReference type="InterPro" id="IPR002104">
    <property type="entry name" value="Integrase_catalytic"/>
</dbReference>
<dbReference type="InterPro" id="IPR050090">
    <property type="entry name" value="Tyrosine_recombinase_XerCD"/>
</dbReference>
<dbReference type="NCBIfam" id="TIGR02249">
    <property type="entry name" value="integrase_gron"/>
    <property type="match status" value="1"/>
</dbReference>
<dbReference type="InterPro" id="IPR011010">
    <property type="entry name" value="DNA_brk_join_enz"/>
</dbReference>
<proteinExistence type="inferred from homology"/>
<dbReference type="RefSeq" id="WP_011340240.1">
    <property type="nucleotide sequence ID" value="NC_007498.2"/>
</dbReference>
<dbReference type="EMBL" id="CP000142">
    <property type="protein sequence ID" value="ABA87802.1"/>
    <property type="molecule type" value="Genomic_DNA"/>
</dbReference>
<dbReference type="Pfam" id="PF00589">
    <property type="entry name" value="Phage_integrase"/>
    <property type="match status" value="1"/>
</dbReference>
<comment type="similarity">
    <text evidence="2">Belongs to the 'phage' integrase family.</text>
</comment>
<feature type="domain" description="Core-binding (CB)" evidence="11">
    <location>
        <begin position="13"/>
        <end position="94"/>
    </location>
</feature>
<dbReference type="InterPro" id="IPR004107">
    <property type="entry name" value="Integrase_SAM-like_N"/>
</dbReference>
<dbReference type="InterPro" id="IPR011946">
    <property type="entry name" value="Integrase_integron-type"/>
</dbReference>
<dbReference type="PANTHER" id="PTHR30349:SF64">
    <property type="entry name" value="PROPHAGE INTEGRASE INTD-RELATED"/>
    <property type="match status" value="1"/>
</dbReference>
<evidence type="ECO:0000256" key="1">
    <source>
        <dbReference type="ARBA" id="ARBA00004496"/>
    </source>
</evidence>
<dbReference type="Proteomes" id="UP000002534">
    <property type="component" value="Chromosome"/>
</dbReference>
<keyword evidence="5 9" id="KW-0238">DNA-binding</keyword>
<dbReference type="KEGG" id="pca:Pcar_0542"/>
<evidence type="ECO:0000313" key="12">
    <source>
        <dbReference type="EMBL" id="ABA87802.1"/>
    </source>
</evidence>
<dbReference type="PANTHER" id="PTHR30349">
    <property type="entry name" value="PHAGE INTEGRASE-RELATED"/>
    <property type="match status" value="1"/>
</dbReference>
<dbReference type="InterPro" id="IPR010998">
    <property type="entry name" value="Integrase_recombinase_N"/>
</dbReference>
<reference evidence="12 13" key="2">
    <citation type="journal article" date="2012" name="BMC Genomics">
        <title>The genome of Pelobacter carbinolicus reveals surprising metabolic capabilities and physiological features.</title>
        <authorList>
            <person name="Aklujkar M."/>
            <person name="Haveman S.A."/>
            <person name="Didonato R.Jr."/>
            <person name="Chertkov O."/>
            <person name="Han C.S."/>
            <person name="Land M.L."/>
            <person name="Brown P."/>
            <person name="Lovley D.R."/>
        </authorList>
    </citation>
    <scope>NUCLEOTIDE SEQUENCE [LARGE SCALE GENOMIC DNA]</scope>
    <source>
        <strain evidence="13">DSM 2380 / NBRC 103641 / GraBd1</strain>
    </source>
</reference>
<comment type="subcellular location">
    <subcellularLocation>
        <location evidence="1">Cytoplasm</location>
    </subcellularLocation>
</comment>
<dbReference type="OrthoDB" id="9801717at2"/>
<evidence type="ECO:0000256" key="8">
    <source>
        <dbReference type="ARBA" id="ARBA00038613"/>
    </source>
</evidence>
<evidence type="ECO:0000313" key="13">
    <source>
        <dbReference type="Proteomes" id="UP000002534"/>
    </source>
</evidence>
<dbReference type="PROSITE" id="PS51900">
    <property type="entry name" value="CB"/>
    <property type="match status" value="1"/>
</dbReference>
<evidence type="ECO:0000256" key="9">
    <source>
        <dbReference type="PROSITE-ProRule" id="PRU01248"/>
    </source>
</evidence>
<dbReference type="Gene3D" id="1.10.150.130">
    <property type="match status" value="1"/>
</dbReference>
<dbReference type="AlphaFoldDB" id="Q3A745"/>
<dbReference type="GO" id="GO:0005737">
    <property type="term" value="C:cytoplasm"/>
    <property type="evidence" value="ECO:0007669"/>
    <property type="project" value="UniProtKB-SubCell"/>
</dbReference>
<dbReference type="PROSITE" id="PS51898">
    <property type="entry name" value="TYR_RECOMBINASE"/>
    <property type="match status" value="1"/>
</dbReference>
<evidence type="ECO:0000259" key="11">
    <source>
        <dbReference type="PROSITE" id="PS51900"/>
    </source>
</evidence>
<keyword evidence="4" id="KW-0229">DNA integration</keyword>
<sequence>MKNKSKFRPNPELKLMDQVREVLRYHHYAYRTEQTYCDWIVRYIRFFGAKYHPCDMGKKEIEAFLSHLATDCKVSANTQRQALNAIVFLYRQVLDQPVDELIEHIKARKNRRPQVVLSQSEVQQVLARMTGTHLLMAQLLYGGGLRWMECIRLRVQDLDFERDLIYVRDGKGGKDRTTTFPASIKNGLQTHVDRIGQLHEQDLAKGYGSVYLPNALDIKYPNAEKEFAWQYVFPSKRLSTDPRSGKIRRHHVLESGLQKAVKVAVNRAGIHKRVGCHTFRHSFATHLLENGVNIRVVQELMGHADVKTTEIYTHVMAKNIDAVTSPLDVL</sequence>
<keyword evidence="3" id="KW-0963">Cytoplasm</keyword>
<dbReference type="GO" id="GO:0006310">
    <property type="term" value="P:DNA recombination"/>
    <property type="evidence" value="ECO:0007669"/>
    <property type="project" value="UniProtKB-KW"/>
</dbReference>
<dbReference type="eggNOG" id="COG4974">
    <property type="taxonomic scope" value="Bacteria"/>
</dbReference>
<comment type="subunit">
    <text evidence="8">Forms a cyclic heterotetrameric complex composed of two molecules of XerC and two molecules of XerD.</text>
</comment>
<evidence type="ECO:0000256" key="7">
    <source>
        <dbReference type="ARBA" id="ARBA00037721"/>
    </source>
</evidence>
<gene>
    <name evidence="12" type="ordered locus">Pcar_0542</name>
</gene>
<dbReference type="InterPro" id="IPR013762">
    <property type="entry name" value="Integrase-like_cat_sf"/>
</dbReference>
<keyword evidence="13" id="KW-1185">Reference proteome</keyword>